<organism evidence="8 9">
    <name type="scientific">Phenylobacterium montanum</name>
    <dbReference type="NCBI Taxonomy" id="2823693"/>
    <lineage>
        <taxon>Bacteria</taxon>
        <taxon>Pseudomonadati</taxon>
        <taxon>Pseudomonadota</taxon>
        <taxon>Alphaproteobacteria</taxon>
        <taxon>Caulobacterales</taxon>
        <taxon>Caulobacteraceae</taxon>
        <taxon>Phenylobacterium</taxon>
    </lineage>
</organism>
<protein>
    <submittedName>
        <fullName evidence="8">Glycoside hydrolase family 9 protein</fullName>
    </submittedName>
</protein>
<accession>A0A975IUB4</accession>
<sequence>MTRFRGRKETRHGEERPAETRLEPCTIAVLAAATLLAACDLLPGKLPPDPQIEVHVNRVALESTGPKSAIIETLPTKLSGQFIVLNHGHVVMTAPLKPIPPLPEWARNHRYYLADFSSLTQPGDYLLRVKFGVYSNETNNIAVADDAQFKALAPALLSYFHESRWWDEGDHHRRVFGTDQFVDVWGGWMDAGGDTGKYLSHLSYANFFNPQQAGFAVWSLARSHDAAASRLKALGVDQAVADEALWGADFLHRMLSAQGFFYMTVFDGWGHPGAERQVVGYVGEKGVFTKDYQAAFREGGGSAIAGLARAYRLAKATGRQGAYPAEAYLADAERAFAHLQANNLRYDDDGKENIIDDYAALLAATELYKSTGKADYLAAADKRAASLAGRLTADGWWRSDDTDRPFFHAADAGLPVLALAEYLRIAQDANLKTKVKTTIARALAAQEALDQAAYNPFDYPRQTFRTFKNGARGPIATGFFMPHANETEYWWQGESARLASLTVAATVGGRAAGDTGPAYGVTPQLAASAQHRMDWTLGRNPFDVSMVYGFGGKNPPYADSSGHMLVGGVSNGITGRVGDDEGRGIDFAHGPDSENWRWNEQWIPHAAWLMLALCTLEGDEEAK</sequence>
<dbReference type="AlphaFoldDB" id="A0A975IUB4"/>
<dbReference type="Pfam" id="PF00759">
    <property type="entry name" value="Glyco_hydro_9"/>
    <property type="match status" value="1"/>
</dbReference>
<feature type="domain" description="Cellulase Ig-like" evidence="7">
    <location>
        <begin position="51"/>
        <end position="130"/>
    </location>
</feature>
<dbReference type="GO" id="GO:0000272">
    <property type="term" value="P:polysaccharide catabolic process"/>
    <property type="evidence" value="ECO:0007669"/>
    <property type="project" value="UniProtKB-KW"/>
</dbReference>
<proteinExistence type="inferred from homology"/>
<evidence type="ECO:0000256" key="5">
    <source>
        <dbReference type="ARBA" id="ARBA00023326"/>
    </source>
</evidence>
<evidence type="ECO:0000256" key="3">
    <source>
        <dbReference type="ARBA" id="ARBA00023277"/>
    </source>
</evidence>
<evidence type="ECO:0000313" key="8">
    <source>
        <dbReference type="EMBL" id="QUD87767.1"/>
    </source>
</evidence>
<evidence type="ECO:0000256" key="2">
    <source>
        <dbReference type="ARBA" id="ARBA00022801"/>
    </source>
</evidence>
<comment type="similarity">
    <text evidence="1">Belongs to the glycosyl hydrolase 9 (cellulase E) family.</text>
</comment>
<dbReference type="InterPro" id="IPR004197">
    <property type="entry name" value="Cellulase_Ig-like"/>
</dbReference>
<evidence type="ECO:0000256" key="4">
    <source>
        <dbReference type="ARBA" id="ARBA00023295"/>
    </source>
</evidence>
<dbReference type="InterPro" id="IPR001701">
    <property type="entry name" value="Glyco_hydro_9"/>
</dbReference>
<dbReference type="Pfam" id="PF02927">
    <property type="entry name" value="CelD_N"/>
    <property type="match status" value="1"/>
</dbReference>
<keyword evidence="4" id="KW-0326">Glycosidase</keyword>
<dbReference type="Proteomes" id="UP000676409">
    <property type="component" value="Chromosome"/>
</dbReference>
<dbReference type="InterPro" id="IPR014756">
    <property type="entry name" value="Ig_E-set"/>
</dbReference>
<dbReference type="Gene3D" id="2.60.40.10">
    <property type="entry name" value="Immunoglobulins"/>
    <property type="match status" value="1"/>
</dbReference>
<gene>
    <name evidence="8" type="ORF">KCG34_22420</name>
</gene>
<evidence type="ECO:0000313" key="9">
    <source>
        <dbReference type="Proteomes" id="UP000676409"/>
    </source>
</evidence>
<dbReference type="KEGG" id="caul:KCG34_22420"/>
<feature type="domain" description="Glycoside hydrolase family 9" evidence="6">
    <location>
        <begin position="177"/>
        <end position="555"/>
    </location>
</feature>
<keyword evidence="5" id="KW-0624">Polysaccharide degradation</keyword>
<reference evidence="8" key="1">
    <citation type="submission" date="2021-04" db="EMBL/GenBank/DDBJ databases">
        <title>The complete genome sequence of Caulobacter sp. S6.</title>
        <authorList>
            <person name="Tang Y."/>
            <person name="Ouyang W."/>
            <person name="Liu Q."/>
            <person name="Huang B."/>
            <person name="Guo Z."/>
            <person name="Lei P."/>
        </authorList>
    </citation>
    <scope>NUCLEOTIDE SEQUENCE</scope>
    <source>
        <strain evidence="8">S6</strain>
    </source>
</reference>
<keyword evidence="9" id="KW-1185">Reference proteome</keyword>
<dbReference type="CDD" id="cd02850">
    <property type="entry name" value="E_set_Cellulase_N"/>
    <property type="match status" value="1"/>
</dbReference>
<dbReference type="SUPFAM" id="SSF48208">
    <property type="entry name" value="Six-hairpin glycosidases"/>
    <property type="match status" value="1"/>
</dbReference>
<keyword evidence="3" id="KW-0119">Carbohydrate metabolism</keyword>
<dbReference type="EMBL" id="CP073078">
    <property type="protein sequence ID" value="QUD87767.1"/>
    <property type="molecule type" value="Genomic_DNA"/>
</dbReference>
<dbReference type="InterPro" id="IPR012341">
    <property type="entry name" value="6hp_glycosidase-like_sf"/>
</dbReference>
<dbReference type="PANTHER" id="PTHR22298">
    <property type="entry name" value="ENDO-1,4-BETA-GLUCANASE"/>
    <property type="match status" value="1"/>
</dbReference>
<name>A0A975IUB4_9CAUL</name>
<dbReference type="GO" id="GO:0008810">
    <property type="term" value="F:cellulase activity"/>
    <property type="evidence" value="ECO:0007669"/>
    <property type="project" value="InterPro"/>
</dbReference>
<dbReference type="SUPFAM" id="SSF81296">
    <property type="entry name" value="E set domains"/>
    <property type="match status" value="1"/>
</dbReference>
<dbReference type="Gene3D" id="1.50.10.10">
    <property type="match status" value="1"/>
</dbReference>
<evidence type="ECO:0000259" key="6">
    <source>
        <dbReference type="Pfam" id="PF00759"/>
    </source>
</evidence>
<keyword evidence="2 8" id="KW-0378">Hydrolase</keyword>
<evidence type="ECO:0000259" key="7">
    <source>
        <dbReference type="Pfam" id="PF02927"/>
    </source>
</evidence>
<evidence type="ECO:0000256" key="1">
    <source>
        <dbReference type="ARBA" id="ARBA00007072"/>
    </source>
</evidence>
<dbReference type="InterPro" id="IPR008928">
    <property type="entry name" value="6-hairpin_glycosidase_sf"/>
</dbReference>
<dbReference type="InterPro" id="IPR013783">
    <property type="entry name" value="Ig-like_fold"/>
</dbReference>